<proteinExistence type="predicted"/>
<comment type="caution">
    <text evidence="2">The sequence shown here is derived from an EMBL/GenBank/DDBJ whole genome shotgun (WGS) entry which is preliminary data.</text>
</comment>
<gene>
    <name evidence="2" type="ORF">DY000_02014500</name>
</gene>
<evidence type="ECO:0000313" key="3">
    <source>
        <dbReference type="Proteomes" id="UP000266723"/>
    </source>
</evidence>
<keyword evidence="1" id="KW-0732">Signal</keyword>
<sequence>MMGTHVLALTTAFTPLVNSSVGQVTLAPTTGHAAQTAAQVAQTAARVKLFYIRKYGRFSLSEVFHFPEEGGDPGTGPGKLHSGEPGFLLAGILGTGVTSSGDPEAGVLPGGITCALKSSGVAHSQQASLRQDIAPVVLRSWLWASDDVLEMVEPGALMFSEEELVQKRALVQDLLRLCLSSFPSYFLLFRCRHLELSSSEAGEGSDCDLMAPLPLSCVYAAPPLVGPASSVGEGELAEWRSRYSLPSSLVLRIPTLEERASSYIPGEIAVYEAFFDSSLRGTIPGLIAAGTHPAPSEGEKAVLRA</sequence>
<organism evidence="2 3">
    <name type="scientific">Brassica cretica</name>
    <name type="common">Mustard</name>
    <dbReference type="NCBI Taxonomy" id="69181"/>
    <lineage>
        <taxon>Eukaryota</taxon>
        <taxon>Viridiplantae</taxon>
        <taxon>Streptophyta</taxon>
        <taxon>Embryophyta</taxon>
        <taxon>Tracheophyta</taxon>
        <taxon>Spermatophyta</taxon>
        <taxon>Magnoliopsida</taxon>
        <taxon>eudicotyledons</taxon>
        <taxon>Gunneridae</taxon>
        <taxon>Pentapetalae</taxon>
        <taxon>rosids</taxon>
        <taxon>malvids</taxon>
        <taxon>Brassicales</taxon>
        <taxon>Brassicaceae</taxon>
        <taxon>Brassiceae</taxon>
        <taxon>Brassica</taxon>
    </lineage>
</organism>
<evidence type="ECO:0000313" key="2">
    <source>
        <dbReference type="EMBL" id="KAF3566990.1"/>
    </source>
</evidence>
<evidence type="ECO:0000256" key="1">
    <source>
        <dbReference type="SAM" id="SignalP"/>
    </source>
</evidence>
<dbReference type="EMBL" id="QGKV02000759">
    <property type="protein sequence ID" value="KAF3566990.1"/>
    <property type="molecule type" value="Genomic_DNA"/>
</dbReference>
<feature type="chain" id="PRO_5045788422" evidence="1">
    <location>
        <begin position="20"/>
        <end position="305"/>
    </location>
</feature>
<name>A0ABQ7D663_BRACR</name>
<keyword evidence="3" id="KW-1185">Reference proteome</keyword>
<reference evidence="2 3" key="1">
    <citation type="journal article" date="2020" name="BMC Genomics">
        <title>Intraspecific diversification of the crop wild relative Brassica cretica Lam. using demographic model selection.</title>
        <authorList>
            <person name="Kioukis A."/>
            <person name="Michalopoulou V.A."/>
            <person name="Briers L."/>
            <person name="Pirintsos S."/>
            <person name="Studholme D.J."/>
            <person name="Pavlidis P."/>
            <person name="Sarris P.F."/>
        </authorList>
    </citation>
    <scope>NUCLEOTIDE SEQUENCE [LARGE SCALE GENOMIC DNA]</scope>
    <source>
        <strain evidence="3">cv. PFS-1207/04</strain>
    </source>
</reference>
<feature type="signal peptide" evidence="1">
    <location>
        <begin position="1"/>
        <end position="19"/>
    </location>
</feature>
<protein>
    <submittedName>
        <fullName evidence="2">Uncharacterized protein</fullName>
    </submittedName>
</protein>
<accession>A0ABQ7D663</accession>
<dbReference type="Proteomes" id="UP000266723">
    <property type="component" value="Unassembled WGS sequence"/>
</dbReference>